<keyword evidence="8" id="KW-0464">Manganese</keyword>
<evidence type="ECO:0000256" key="6">
    <source>
        <dbReference type="ARBA" id="ARBA00023118"/>
    </source>
</evidence>
<evidence type="ECO:0000313" key="10">
    <source>
        <dbReference type="EMBL" id="BDP42579.1"/>
    </source>
</evidence>
<comment type="similarity">
    <text evidence="8">Belongs to the CRISPR-associated endonuclease Cas1 family.</text>
</comment>
<proteinExistence type="inferred from homology"/>
<sequence length="320" mass="35926">MTDLMTHQSQAPIVWKKQNLRELPKFRDGTSYLYLEHSTLEQDGRSIQAFHPEGMITIPCASLGVLLLGPGTSVSHSAMKALSDTGCSVLWVGEQGVRMYASGVGESRKSERLMRQARLWAHPRSRERIVRQMYTMRFPEGLPDHLTLQQIRGREGARVRDLYARYSQAHGVKWQERKYNRGNWDEASPINKAISSGTACLYGLAHAAILSCGYSPALGFVHTGKQLSFVYDVADLYKMEVVMPVAFQEAARGGQDIDRRVRLALRDHIKQLRLLERMANDLLTLLDDRHEIDPGDDDVGELWDPEGNVQGGVNHAGDDA</sequence>
<gene>
    <name evidence="10" type="primary">cas1-2</name>
    <name evidence="8" type="synonym">cas1</name>
    <name evidence="10" type="ORF">DAETH_25480</name>
</gene>
<keyword evidence="3 8" id="KW-0255">Endonuclease</keyword>
<comment type="subunit">
    <text evidence="8">Homodimer, forms a heterotetramer with a Cas2 homodimer.</text>
</comment>
<evidence type="ECO:0000256" key="8">
    <source>
        <dbReference type="HAMAP-Rule" id="MF_01470"/>
    </source>
</evidence>
<dbReference type="InterPro" id="IPR019851">
    <property type="entry name" value="CRISPR-assoc_Cas1_ECOLI"/>
</dbReference>
<feature type="region of interest" description="Disordered" evidence="9">
    <location>
        <begin position="296"/>
        <end position="320"/>
    </location>
</feature>
<dbReference type="Proteomes" id="UP001064971">
    <property type="component" value="Chromosome"/>
</dbReference>
<dbReference type="HAMAP" id="MF_01470">
    <property type="entry name" value="Cas1"/>
    <property type="match status" value="1"/>
</dbReference>
<feature type="binding site" evidence="8">
    <location>
        <position position="222"/>
    </location>
    <ligand>
        <name>Mn(2+)</name>
        <dbReference type="ChEBI" id="CHEBI:29035"/>
    </ligand>
</feature>
<dbReference type="EMBL" id="AP026560">
    <property type="protein sequence ID" value="BDP42579.1"/>
    <property type="molecule type" value="Genomic_DNA"/>
</dbReference>
<keyword evidence="7 8" id="KW-0238">DNA-binding</keyword>
<evidence type="ECO:0000256" key="3">
    <source>
        <dbReference type="ARBA" id="ARBA00022759"/>
    </source>
</evidence>
<evidence type="ECO:0000256" key="9">
    <source>
        <dbReference type="SAM" id="MobiDB-lite"/>
    </source>
</evidence>
<evidence type="ECO:0000256" key="4">
    <source>
        <dbReference type="ARBA" id="ARBA00022801"/>
    </source>
</evidence>
<dbReference type="InterPro" id="IPR042211">
    <property type="entry name" value="CRISPR-assoc_Cas1_N"/>
</dbReference>
<protein>
    <recommendedName>
        <fullName evidence="8">CRISPR-associated endonuclease Cas1</fullName>
        <ecNumber evidence="8">3.1.-.-</ecNumber>
    </recommendedName>
</protein>
<dbReference type="InterPro" id="IPR042206">
    <property type="entry name" value="CRISPR-assoc_Cas1_C"/>
</dbReference>
<keyword evidence="1 8" id="KW-0540">Nuclease</keyword>
<keyword evidence="4 8" id="KW-0378">Hydrolase</keyword>
<dbReference type="InterPro" id="IPR033641">
    <property type="entry name" value="Cas1_I-E"/>
</dbReference>
<dbReference type="GO" id="GO:0004519">
    <property type="term" value="F:endonuclease activity"/>
    <property type="evidence" value="ECO:0007669"/>
    <property type="project" value="UniProtKB-KW"/>
</dbReference>
<evidence type="ECO:0000256" key="7">
    <source>
        <dbReference type="ARBA" id="ARBA00023125"/>
    </source>
</evidence>
<reference evidence="10" key="1">
    <citation type="submission" date="2022-07" db="EMBL/GenBank/DDBJ databases">
        <title>Complete Genome Sequence of the Radioresistant Bacterium Deinococcus aetherius ST0316, Isolated from the Air Dust collected in Lower Stratosphere above Japan.</title>
        <authorList>
            <person name="Satoh K."/>
            <person name="Hagiwara K."/>
            <person name="Katsumata K."/>
            <person name="Kubo A."/>
            <person name="Yokobori S."/>
            <person name="Yamagishi A."/>
            <person name="Oono Y."/>
            <person name="Narumi I."/>
        </authorList>
    </citation>
    <scope>NUCLEOTIDE SEQUENCE</scope>
    <source>
        <strain evidence="10">ST0316</strain>
    </source>
</reference>
<evidence type="ECO:0000256" key="1">
    <source>
        <dbReference type="ARBA" id="ARBA00022722"/>
    </source>
</evidence>
<evidence type="ECO:0000256" key="5">
    <source>
        <dbReference type="ARBA" id="ARBA00022842"/>
    </source>
</evidence>
<evidence type="ECO:0000256" key="2">
    <source>
        <dbReference type="ARBA" id="ARBA00022723"/>
    </source>
</evidence>
<evidence type="ECO:0000313" key="11">
    <source>
        <dbReference type="Proteomes" id="UP001064971"/>
    </source>
</evidence>
<organism evidence="10 11">
    <name type="scientific">Deinococcus aetherius</name>
    <dbReference type="NCBI Taxonomy" id="200252"/>
    <lineage>
        <taxon>Bacteria</taxon>
        <taxon>Thermotogati</taxon>
        <taxon>Deinococcota</taxon>
        <taxon>Deinococci</taxon>
        <taxon>Deinococcales</taxon>
        <taxon>Deinococcaceae</taxon>
        <taxon>Deinococcus</taxon>
    </lineage>
</organism>
<keyword evidence="11" id="KW-1185">Reference proteome</keyword>
<name>A0ABN6RIT5_9DEIO</name>
<dbReference type="NCBIfam" id="TIGR03638">
    <property type="entry name" value="cas1_ECOLI"/>
    <property type="match status" value="1"/>
</dbReference>
<keyword evidence="6 8" id="KW-0051">Antiviral defense</keyword>
<accession>A0ABN6RIT5</accession>
<keyword evidence="2 8" id="KW-0479">Metal-binding</keyword>
<dbReference type="PANTHER" id="PTHR34353">
    <property type="entry name" value="CRISPR-ASSOCIATED ENDONUCLEASE CAS1 1"/>
    <property type="match status" value="1"/>
</dbReference>
<comment type="cofactor">
    <cofactor evidence="8">
        <name>Mg(2+)</name>
        <dbReference type="ChEBI" id="CHEBI:18420"/>
    </cofactor>
    <cofactor evidence="8">
        <name>Mn(2+)</name>
        <dbReference type="ChEBI" id="CHEBI:29035"/>
    </cofactor>
</comment>
<dbReference type="Pfam" id="PF01867">
    <property type="entry name" value="Cas_Cas1"/>
    <property type="match status" value="1"/>
</dbReference>
<dbReference type="CDD" id="cd09719">
    <property type="entry name" value="Cas1_I-E"/>
    <property type="match status" value="1"/>
</dbReference>
<feature type="binding site" evidence="8">
    <location>
        <position position="155"/>
    </location>
    <ligand>
        <name>Mn(2+)</name>
        <dbReference type="ChEBI" id="CHEBI:29035"/>
    </ligand>
</feature>
<dbReference type="RefSeq" id="WP_264775271.1">
    <property type="nucleotide sequence ID" value="NZ_AP026560.1"/>
</dbReference>
<keyword evidence="5 8" id="KW-0460">Magnesium</keyword>
<feature type="binding site" evidence="8">
    <location>
        <position position="235"/>
    </location>
    <ligand>
        <name>Mn(2+)</name>
        <dbReference type="ChEBI" id="CHEBI:29035"/>
    </ligand>
</feature>
<comment type="function">
    <text evidence="8">CRISPR (clustered regularly interspaced short palindromic repeat), is an adaptive immune system that provides protection against mobile genetic elements (viruses, transposable elements and conjugative plasmids). CRISPR clusters contain spacers, sequences complementary to antecedent mobile elements, and target invading nucleic acids. CRISPR clusters are transcribed and processed into CRISPR RNA (crRNA). Acts as a dsDNA endonuclease. Involved in the integration of spacer DNA into the CRISPR cassette.</text>
</comment>
<dbReference type="PANTHER" id="PTHR34353:SF3">
    <property type="entry name" value="CRISPR-ASSOCIATED ENDONUCLEASE CAS1"/>
    <property type="match status" value="1"/>
</dbReference>
<dbReference type="Gene3D" id="3.100.10.20">
    <property type="entry name" value="CRISPR-associated endonuclease Cas1, N-terminal domain"/>
    <property type="match status" value="1"/>
</dbReference>
<dbReference type="InterPro" id="IPR050646">
    <property type="entry name" value="Cas1"/>
</dbReference>
<dbReference type="NCBIfam" id="TIGR00287">
    <property type="entry name" value="cas1"/>
    <property type="match status" value="1"/>
</dbReference>
<dbReference type="EC" id="3.1.-.-" evidence="8"/>
<dbReference type="InterPro" id="IPR002729">
    <property type="entry name" value="CRISPR-assoc_Cas1"/>
</dbReference>
<dbReference type="Gene3D" id="1.20.120.920">
    <property type="entry name" value="CRISPR-associated endonuclease Cas1, C-terminal domain"/>
    <property type="match status" value="1"/>
</dbReference>